<accession>A0A4Y3QUC0</accession>
<keyword evidence="5" id="KW-0472">Membrane</keyword>
<dbReference type="AlphaFoldDB" id="A0A4Y3QUC0"/>
<comment type="caution">
    <text evidence="7">The sequence shown here is derived from an EMBL/GenBank/DDBJ whole genome shotgun (WGS) entry which is preliminary data.</text>
</comment>
<evidence type="ECO:0000256" key="3">
    <source>
        <dbReference type="ARBA" id="ARBA00022692"/>
    </source>
</evidence>
<keyword evidence="8" id="KW-1185">Reference proteome</keyword>
<dbReference type="InterPro" id="IPR016181">
    <property type="entry name" value="Acyl_CoA_acyltransferase"/>
</dbReference>
<proteinExistence type="predicted"/>
<dbReference type="Proteomes" id="UP000319210">
    <property type="component" value="Unassembled WGS sequence"/>
</dbReference>
<keyword evidence="4" id="KW-1133">Transmembrane helix</keyword>
<dbReference type="PANTHER" id="PTHR34697:SF2">
    <property type="entry name" value="PHOSPHATIDYLGLYCEROL LYSYLTRANSFERASE"/>
    <property type="match status" value="1"/>
</dbReference>
<organism evidence="7 8">
    <name type="scientific">Streptomyces cacaoi</name>
    <dbReference type="NCBI Taxonomy" id="1898"/>
    <lineage>
        <taxon>Bacteria</taxon>
        <taxon>Bacillati</taxon>
        <taxon>Actinomycetota</taxon>
        <taxon>Actinomycetes</taxon>
        <taxon>Kitasatosporales</taxon>
        <taxon>Streptomycetaceae</taxon>
        <taxon>Streptomyces</taxon>
    </lineage>
</organism>
<protein>
    <recommendedName>
        <fullName evidence="6">Phosphatidylglycerol lysyltransferase C-terminal domain-containing protein</fullName>
    </recommendedName>
</protein>
<keyword evidence="2" id="KW-1003">Cell membrane</keyword>
<comment type="subcellular location">
    <subcellularLocation>
        <location evidence="1">Cell membrane</location>
        <topology evidence="1">Multi-pass membrane protein</topology>
    </subcellularLocation>
</comment>
<evidence type="ECO:0000256" key="5">
    <source>
        <dbReference type="ARBA" id="ARBA00023136"/>
    </source>
</evidence>
<dbReference type="InterPro" id="IPR024320">
    <property type="entry name" value="LPG_synthase_C"/>
</dbReference>
<keyword evidence="3" id="KW-0812">Transmembrane</keyword>
<evidence type="ECO:0000256" key="4">
    <source>
        <dbReference type="ARBA" id="ARBA00022989"/>
    </source>
</evidence>
<evidence type="ECO:0000313" key="7">
    <source>
        <dbReference type="EMBL" id="GEB48915.1"/>
    </source>
</evidence>
<reference evidence="7 8" key="1">
    <citation type="submission" date="2019-06" db="EMBL/GenBank/DDBJ databases">
        <title>Whole genome shotgun sequence of Streptomyces cacaoi subsp. cacaoi NBRC 12748.</title>
        <authorList>
            <person name="Hosoyama A."/>
            <person name="Uohara A."/>
            <person name="Ohji S."/>
            <person name="Ichikawa N."/>
        </authorList>
    </citation>
    <scope>NUCLEOTIDE SEQUENCE [LARGE SCALE GENOMIC DNA]</scope>
    <source>
        <strain evidence="7 8">NBRC 12748</strain>
    </source>
</reference>
<dbReference type="GO" id="GO:0055091">
    <property type="term" value="P:phospholipid homeostasis"/>
    <property type="evidence" value="ECO:0007669"/>
    <property type="project" value="TreeGrafter"/>
</dbReference>
<dbReference type="EMBL" id="BJMM01000004">
    <property type="protein sequence ID" value="GEB48915.1"/>
    <property type="molecule type" value="Genomic_DNA"/>
</dbReference>
<dbReference type="GO" id="GO:0016755">
    <property type="term" value="F:aminoacyltransferase activity"/>
    <property type="evidence" value="ECO:0007669"/>
    <property type="project" value="TreeGrafter"/>
</dbReference>
<dbReference type="GO" id="GO:0005886">
    <property type="term" value="C:plasma membrane"/>
    <property type="evidence" value="ECO:0007669"/>
    <property type="project" value="UniProtKB-SubCell"/>
</dbReference>
<sequence>MTAAPEPPRVLDDVRLRAMHRYGTNPSGFLSLNEGNHYFTEPGIEGFIAYRPARRIWVQFGGPVAPPESRHELLAAFVRRAKEQRVRVIAVQLLREDAELQAAHGFHTNQFGTSFSIALPEFTLRGRAFVKTRNMVSRARRDGITVQELGRDVADEEVAGLKRQLDAIDASWLRQKGRLTREIRFFVGERTGAYQDLRRTFIARREGGTGEDDVVAYISYSPVLGNRPGWLYDLTRRRPEGARGAIEMAFALAAERMQEQGDPWLHLGLTPFIGLDPQNELDSSHPSAARAIRLLAERGQSLYPAASQASFKRKWRPQLETPEYLAFPGRLRLIDVWRLMKVANLI</sequence>
<name>A0A4Y3QUC0_STRCI</name>
<evidence type="ECO:0000256" key="1">
    <source>
        <dbReference type="ARBA" id="ARBA00004651"/>
    </source>
</evidence>
<gene>
    <name evidence="7" type="ORF">SCA03_14660</name>
</gene>
<evidence type="ECO:0000259" key="6">
    <source>
        <dbReference type="Pfam" id="PF09924"/>
    </source>
</evidence>
<evidence type="ECO:0000256" key="2">
    <source>
        <dbReference type="ARBA" id="ARBA00022475"/>
    </source>
</evidence>
<dbReference type="SUPFAM" id="SSF55729">
    <property type="entry name" value="Acyl-CoA N-acyltransferases (Nat)"/>
    <property type="match status" value="1"/>
</dbReference>
<dbReference type="InterPro" id="IPR051211">
    <property type="entry name" value="PG_lysyltransferase"/>
</dbReference>
<dbReference type="Pfam" id="PF09924">
    <property type="entry name" value="LPG_synthase_C"/>
    <property type="match status" value="1"/>
</dbReference>
<dbReference type="RefSeq" id="WP_230988514.1">
    <property type="nucleotide sequence ID" value="NZ_BJMM01000004.1"/>
</dbReference>
<feature type="domain" description="Phosphatidylglycerol lysyltransferase C-terminal" evidence="6">
    <location>
        <begin position="18"/>
        <end position="327"/>
    </location>
</feature>
<evidence type="ECO:0000313" key="8">
    <source>
        <dbReference type="Proteomes" id="UP000319210"/>
    </source>
</evidence>
<dbReference type="PANTHER" id="PTHR34697">
    <property type="entry name" value="PHOSPHATIDYLGLYCEROL LYSYLTRANSFERASE"/>
    <property type="match status" value="1"/>
</dbReference>